<organism evidence="2 3">
    <name type="scientific">Candidatus Obscuribacter phosphatis</name>
    <dbReference type="NCBI Taxonomy" id="1906157"/>
    <lineage>
        <taxon>Bacteria</taxon>
        <taxon>Bacillati</taxon>
        <taxon>Candidatus Melainabacteria</taxon>
        <taxon>Candidatus Obscuribacterales</taxon>
        <taxon>Candidatus Obscuribacteraceae</taxon>
        <taxon>Candidatus Obscuribacter</taxon>
    </lineage>
</organism>
<protein>
    <submittedName>
        <fullName evidence="2">Uncharacterized protein</fullName>
    </submittedName>
</protein>
<comment type="caution">
    <text evidence="2">The sequence shown here is derived from an EMBL/GenBank/DDBJ whole genome shotgun (WGS) entry which is preliminary data.</text>
</comment>
<dbReference type="EMBL" id="JAFLCK010000040">
    <property type="protein sequence ID" value="MBN8662477.1"/>
    <property type="molecule type" value="Genomic_DNA"/>
</dbReference>
<dbReference type="AlphaFoldDB" id="A0A8J7PQH7"/>
<sequence>MTVEKKSRSTKWLLPTMLVVAALSPSFEALAQNADSAGKGKTSEDTAIMEEVTTPAATGRFNQALWKNPPRTRPGLDRMGIFLDFLKDYNLIGMERSQLVGLLGPSQRTDDANQAFYYLEMGMCGNDYTGLNIEIADGKVKRWRVVQPMGTFKPIGTWITENVVCTRNSKRTQYQQDEVLIYTPKSAAK</sequence>
<feature type="signal peptide" evidence="1">
    <location>
        <begin position="1"/>
        <end position="31"/>
    </location>
</feature>
<reference evidence="2" key="1">
    <citation type="submission" date="2021-02" db="EMBL/GenBank/DDBJ databases">
        <title>Genome-Resolved Metagenomics of a Microbial Community Performing Photosynthetic Biological Nutrient Removal.</title>
        <authorList>
            <person name="Mcdaniel E.A."/>
        </authorList>
    </citation>
    <scope>NUCLEOTIDE SEQUENCE</scope>
    <source>
        <strain evidence="2">UWPOB_OBS1</strain>
    </source>
</reference>
<evidence type="ECO:0000256" key="1">
    <source>
        <dbReference type="SAM" id="SignalP"/>
    </source>
</evidence>
<accession>A0A8J7PQH7</accession>
<keyword evidence="1" id="KW-0732">Signal</keyword>
<evidence type="ECO:0000313" key="2">
    <source>
        <dbReference type="EMBL" id="MBN8662477.1"/>
    </source>
</evidence>
<evidence type="ECO:0000313" key="3">
    <source>
        <dbReference type="Proteomes" id="UP000664277"/>
    </source>
</evidence>
<feature type="chain" id="PRO_5035238604" evidence="1">
    <location>
        <begin position="32"/>
        <end position="189"/>
    </location>
</feature>
<proteinExistence type="predicted"/>
<name>A0A8J7PQH7_9BACT</name>
<dbReference type="Proteomes" id="UP000664277">
    <property type="component" value="Unassembled WGS sequence"/>
</dbReference>
<gene>
    <name evidence="2" type="ORF">J0M35_19060</name>
</gene>